<keyword evidence="5 9" id="KW-0418">Kinase</keyword>
<evidence type="ECO:0000256" key="5">
    <source>
        <dbReference type="ARBA" id="ARBA00022777"/>
    </source>
</evidence>
<dbReference type="InterPro" id="IPR006204">
    <property type="entry name" value="GHMP_kinase_N_dom"/>
</dbReference>
<dbReference type="PANTHER" id="PTHR31814">
    <property type="match status" value="1"/>
</dbReference>
<dbReference type="InterPro" id="IPR005917">
    <property type="entry name" value="Pmev_kinase_bact"/>
</dbReference>
<name>A0ABU5N8P6_9MICO</name>
<dbReference type="InterPro" id="IPR020568">
    <property type="entry name" value="Ribosomal_Su5_D2-typ_SF"/>
</dbReference>
<keyword evidence="10" id="KW-1185">Reference proteome</keyword>
<evidence type="ECO:0000313" key="9">
    <source>
        <dbReference type="EMBL" id="MDZ8162386.1"/>
    </source>
</evidence>
<dbReference type="Gene3D" id="3.30.70.890">
    <property type="entry name" value="GHMP kinase, C-terminal domain"/>
    <property type="match status" value="1"/>
</dbReference>
<dbReference type="EC" id="2.7.4.2" evidence="2"/>
<protein>
    <recommendedName>
        <fullName evidence="2">phosphomevalonate kinase</fullName>
        <ecNumber evidence="2">2.7.4.2</ecNumber>
    </recommendedName>
</protein>
<dbReference type="InterPro" id="IPR013750">
    <property type="entry name" value="GHMP_kinase_C_dom"/>
</dbReference>
<gene>
    <name evidence="9" type="ORF">R2Q92_11135</name>
</gene>
<proteinExistence type="predicted"/>
<evidence type="ECO:0000256" key="6">
    <source>
        <dbReference type="ARBA" id="ARBA00022840"/>
    </source>
</evidence>
<comment type="caution">
    <text evidence="9">The sequence shown here is derived from an EMBL/GenBank/DDBJ whole genome shotgun (WGS) entry which is preliminary data.</text>
</comment>
<evidence type="ECO:0000259" key="7">
    <source>
        <dbReference type="Pfam" id="PF00288"/>
    </source>
</evidence>
<dbReference type="InterPro" id="IPR035102">
    <property type="entry name" value="Phosphomevalonate_kinase"/>
</dbReference>
<evidence type="ECO:0000256" key="2">
    <source>
        <dbReference type="ARBA" id="ARBA00012958"/>
    </source>
</evidence>
<dbReference type="Gene3D" id="3.30.230.10">
    <property type="match status" value="1"/>
</dbReference>
<dbReference type="EMBL" id="JAWJYN010000002">
    <property type="protein sequence ID" value="MDZ8162386.1"/>
    <property type="molecule type" value="Genomic_DNA"/>
</dbReference>
<evidence type="ECO:0000259" key="8">
    <source>
        <dbReference type="Pfam" id="PF08544"/>
    </source>
</evidence>
<dbReference type="SUPFAM" id="SSF54211">
    <property type="entry name" value="Ribosomal protein S5 domain 2-like"/>
    <property type="match status" value="1"/>
</dbReference>
<evidence type="ECO:0000256" key="4">
    <source>
        <dbReference type="ARBA" id="ARBA00022741"/>
    </source>
</evidence>
<comment type="pathway">
    <text evidence="1">Isoprenoid biosynthesis; isopentenyl diphosphate biosynthesis via mevalonate pathway; isopentenyl diphosphate from (R)-mevalonate: step 2/3.</text>
</comment>
<reference evidence="9 10" key="1">
    <citation type="submission" date="2023-10" db="EMBL/GenBank/DDBJ databases">
        <title>Microbacterium xanthum sp. nov., isolated from seaweed.</title>
        <authorList>
            <person name="Lee S.D."/>
        </authorList>
    </citation>
    <scope>NUCLEOTIDE SEQUENCE [LARGE SCALE GENOMIC DNA]</scope>
    <source>
        <strain evidence="9 10">KCTC 19124</strain>
    </source>
</reference>
<sequence>MTGTARDRLVVHVPGKLFIAGEYAVVNPGEPAILAAVDLGITVTLDPTSATREVHSPGYPSLRWMPGPTGIEVAPPHHGSDYVVAALTVVDALRRSRGVPVSAFDIDIDSGLDHGSGRKYGLGSSAAVTVGVVRAVGRHLGLGLSPLEEYRLAMLATISVAPTASGGDVAASAFGGWILYRSPDRDALAAAAAAGRTIDELLTAPAWDRGGILHLTPPAGMGLVVGWTGAPASTTSLVAAVRTAIADGEIDHDRFLSDSRDAVLALRDAFDAGDLEAAQHALRDARGVLRRLGDHSAVAIETAALGRMCDIIEVRGAAAKPSGAGGGDCGIALVGPDFDRAALEADWRANGIHPLPLAVAEREGGRRVG</sequence>
<dbReference type="RefSeq" id="WP_194424844.1">
    <property type="nucleotide sequence ID" value="NZ_BAAAPT010000002.1"/>
</dbReference>
<feature type="domain" description="GHMP kinase C-terminal" evidence="8">
    <location>
        <begin position="267"/>
        <end position="352"/>
    </location>
</feature>
<dbReference type="PANTHER" id="PTHR31814:SF2">
    <property type="entry name" value="PHOSPHOMEVALONATE KINASE"/>
    <property type="match status" value="1"/>
</dbReference>
<dbReference type="Pfam" id="PF08544">
    <property type="entry name" value="GHMP_kinases_C"/>
    <property type="match status" value="1"/>
</dbReference>
<dbReference type="Proteomes" id="UP001291912">
    <property type="component" value="Unassembled WGS sequence"/>
</dbReference>
<dbReference type="InterPro" id="IPR036554">
    <property type="entry name" value="GHMP_kinase_C_sf"/>
</dbReference>
<accession>A0ABU5N8P6</accession>
<dbReference type="PRINTS" id="PR00959">
    <property type="entry name" value="MEVGALKINASE"/>
</dbReference>
<dbReference type="InterPro" id="IPR014721">
    <property type="entry name" value="Ribsml_uS5_D2-typ_fold_subgr"/>
</dbReference>
<feature type="domain" description="GHMP kinase N-terminal" evidence="7">
    <location>
        <begin position="88"/>
        <end position="176"/>
    </location>
</feature>
<evidence type="ECO:0000256" key="3">
    <source>
        <dbReference type="ARBA" id="ARBA00022679"/>
    </source>
</evidence>
<keyword evidence="6" id="KW-0067">ATP-binding</keyword>
<organism evidence="9 10">
    <name type="scientific">Microbacterium aquimaris</name>
    <dbReference type="NCBI Taxonomy" id="459816"/>
    <lineage>
        <taxon>Bacteria</taxon>
        <taxon>Bacillati</taxon>
        <taxon>Actinomycetota</taxon>
        <taxon>Actinomycetes</taxon>
        <taxon>Micrococcales</taxon>
        <taxon>Microbacteriaceae</taxon>
        <taxon>Microbacterium</taxon>
    </lineage>
</organism>
<dbReference type="GO" id="GO:0004631">
    <property type="term" value="F:phosphomevalonate kinase activity"/>
    <property type="evidence" value="ECO:0007669"/>
    <property type="project" value="UniProtKB-EC"/>
</dbReference>
<dbReference type="NCBIfam" id="TIGR01220">
    <property type="entry name" value="Pmev_kin_Gr_pos"/>
    <property type="match status" value="1"/>
</dbReference>
<keyword evidence="3 9" id="KW-0808">Transferase</keyword>
<dbReference type="Pfam" id="PF00288">
    <property type="entry name" value="GHMP_kinases_N"/>
    <property type="match status" value="1"/>
</dbReference>
<keyword evidence="4" id="KW-0547">Nucleotide-binding</keyword>
<evidence type="ECO:0000313" key="10">
    <source>
        <dbReference type="Proteomes" id="UP001291912"/>
    </source>
</evidence>
<evidence type="ECO:0000256" key="1">
    <source>
        <dbReference type="ARBA" id="ARBA00005017"/>
    </source>
</evidence>
<dbReference type="SUPFAM" id="SSF55060">
    <property type="entry name" value="GHMP Kinase, C-terminal domain"/>
    <property type="match status" value="1"/>
</dbReference>